<organism evidence="2 3">
    <name type="scientific">Acidithiobacillus concretivorus</name>
    <dbReference type="NCBI Taxonomy" id="3063952"/>
    <lineage>
        <taxon>Bacteria</taxon>
        <taxon>Pseudomonadati</taxon>
        <taxon>Pseudomonadota</taxon>
        <taxon>Acidithiobacillia</taxon>
        <taxon>Acidithiobacillales</taxon>
        <taxon>Acidithiobacillaceae</taxon>
        <taxon>Acidithiobacillus</taxon>
    </lineage>
</organism>
<evidence type="ECO:0000256" key="1">
    <source>
        <dbReference type="SAM" id="Phobius"/>
    </source>
</evidence>
<keyword evidence="1" id="KW-0472">Membrane</keyword>
<dbReference type="Proteomes" id="UP001197028">
    <property type="component" value="Unassembled WGS sequence"/>
</dbReference>
<reference evidence="2 3" key="1">
    <citation type="journal article" date="2021" name="ISME J.">
        <title>Genomic evolution of the class Acidithiobacillia: deep-branching Proteobacteria living in extreme acidic conditions.</title>
        <authorList>
            <person name="Moya-Beltran A."/>
            <person name="Beard S."/>
            <person name="Rojas-Villalobos C."/>
            <person name="Issotta F."/>
            <person name="Gallardo Y."/>
            <person name="Ulloa R."/>
            <person name="Giaveno A."/>
            <person name="Degli Esposti M."/>
            <person name="Johnson D.B."/>
            <person name="Quatrini R."/>
        </authorList>
    </citation>
    <scope>NUCLEOTIDE SEQUENCE [LARGE SCALE GENOMIC DNA]</scope>
    <source>
        <strain evidence="2 3">ATCC 19703</strain>
    </source>
</reference>
<evidence type="ECO:0000313" key="2">
    <source>
        <dbReference type="EMBL" id="MBU2739675.1"/>
    </source>
</evidence>
<protein>
    <submittedName>
        <fullName evidence="2">Uncharacterized protein</fullName>
    </submittedName>
</protein>
<feature type="transmembrane region" description="Helical" evidence="1">
    <location>
        <begin position="21"/>
        <end position="44"/>
    </location>
</feature>
<comment type="caution">
    <text evidence="2">The sequence shown here is derived from an EMBL/GenBank/DDBJ whole genome shotgun (WGS) entry which is preliminary data.</text>
</comment>
<name>A0ABS5ZSN8_9PROT</name>
<accession>A0ABS5ZSN8</accession>
<sequence>MLTIGKIMTTVRKKSPYRARNLLYILALIGGQGIALPAAGHIFLHSTAACDYLKGHAITNRDMQASAHTAESWSRQRVALYIDQPQSIRHVAHIPDAPYITAIVGKKAECIAATPNWFKRLDPAEQSWLWLVGIASLRHPHIYHLMLHAAEHPPQGLFAGVEKWYGRRVANRSILKSEKQATLWLPDKDHGAARKALEKLFREPGFSNNPWLPKLKQQMRAIR</sequence>
<dbReference type="RefSeq" id="WP_215864561.1">
    <property type="nucleotide sequence ID" value="NZ_JABELD010000118.1"/>
</dbReference>
<keyword evidence="3" id="KW-1185">Reference proteome</keyword>
<keyword evidence="1" id="KW-0812">Transmembrane</keyword>
<gene>
    <name evidence="2" type="ORF">HJG40_12990</name>
</gene>
<dbReference type="EMBL" id="JABELD010000118">
    <property type="protein sequence ID" value="MBU2739675.1"/>
    <property type="molecule type" value="Genomic_DNA"/>
</dbReference>
<proteinExistence type="predicted"/>
<evidence type="ECO:0000313" key="3">
    <source>
        <dbReference type="Proteomes" id="UP001197028"/>
    </source>
</evidence>
<keyword evidence="1" id="KW-1133">Transmembrane helix</keyword>